<dbReference type="SUPFAM" id="SSF53474">
    <property type="entry name" value="alpha/beta-Hydrolases"/>
    <property type="match status" value="1"/>
</dbReference>
<gene>
    <name evidence="2" type="ORF">SAMN04488557_2011</name>
</gene>
<keyword evidence="1" id="KW-0732">Signal</keyword>
<dbReference type="InterPro" id="IPR029058">
    <property type="entry name" value="AB_hydrolase_fold"/>
</dbReference>
<dbReference type="STRING" id="51670.SAMN04488557_2011"/>
<dbReference type="AlphaFoldDB" id="A0A1I7NG07"/>
<dbReference type="EMBL" id="FPCH01000002">
    <property type="protein sequence ID" value="SFV33486.1"/>
    <property type="molecule type" value="Genomic_DNA"/>
</dbReference>
<dbReference type="Gene3D" id="3.40.50.1820">
    <property type="entry name" value="alpha/beta hydrolase"/>
    <property type="match status" value="1"/>
</dbReference>
<reference evidence="3" key="1">
    <citation type="submission" date="2016-10" db="EMBL/GenBank/DDBJ databases">
        <authorList>
            <person name="Varghese N."/>
            <person name="Submissions S."/>
        </authorList>
    </citation>
    <scope>NUCLEOTIDE SEQUENCE [LARGE SCALE GENOMIC DNA]</scope>
    <source>
        <strain evidence="3">DSM 1565</strain>
    </source>
</reference>
<dbReference type="PANTHER" id="PTHR43194">
    <property type="entry name" value="HYDROLASE ALPHA/BETA FOLD FAMILY"/>
    <property type="match status" value="1"/>
</dbReference>
<evidence type="ECO:0000313" key="3">
    <source>
        <dbReference type="Proteomes" id="UP000199423"/>
    </source>
</evidence>
<feature type="signal peptide" evidence="1">
    <location>
        <begin position="1"/>
        <end position="31"/>
    </location>
</feature>
<evidence type="ECO:0008006" key="4">
    <source>
        <dbReference type="Google" id="ProtNLM"/>
    </source>
</evidence>
<organism evidence="2 3">
    <name type="scientific">Hyphomicrobium facile</name>
    <dbReference type="NCBI Taxonomy" id="51670"/>
    <lineage>
        <taxon>Bacteria</taxon>
        <taxon>Pseudomonadati</taxon>
        <taxon>Pseudomonadota</taxon>
        <taxon>Alphaproteobacteria</taxon>
        <taxon>Hyphomicrobiales</taxon>
        <taxon>Hyphomicrobiaceae</taxon>
        <taxon>Hyphomicrobium</taxon>
    </lineage>
</organism>
<sequence length="369" mass="39877">MTITKLQGGKRILRNIAVGFAALAVCSAAEAQVAKPKQSLGGKLTLKDEGTFYVHGKRKTSSFTGPVTPGANLPAPATIMVEQMYVHYRIPATVKNYPIVFVHGGGLTGQSYETTPDGREGWATYFARKGFPTYVVDFPTRGRAGFDPTGLHEARYNQNWAGVPTFSRSGAERLWPAFRFGPSDGVKFPNTAFPVEAMDGLIAQGFNSTDGTITDRNSFVWGAEALIDLLDQIGPAILVVHSQSGPFPDPVVEARPNLVKAVINVEGFEGLPPTNPQVAAYTKIPTIDVFGDNLHSTAGIGQSRYDGRKVTVDKINAAGGKSDIVKLADVGLVGHTHMLMQDKNNLKVADYLIKWLNKKSPYKASNSRR</sequence>
<dbReference type="CDD" id="cd12807">
    <property type="entry name" value="Esterase_713"/>
    <property type="match status" value="1"/>
</dbReference>
<dbReference type="RefSeq" id="WP_092867557.1">
    <property type="nucleotide sequence ID" value="NZ_FPCH01000002.1"/>
</dbReference>
<name>A0A1I7NG07_9HYPH</name>
<proteinExistence type="predicted"/>
<evidence type="ECO:0000313" key="2">
    <source>
        <dbReference type="EMBL" id="SFV33486.1"/>
    </source>
</evidence>
<feature type="chain" id="PRO_5011493996" description="Alpha/beta hydrolase family protein" evidence="1">
    <location>
        <begin position="32"/>
        <end position="369"/>
    </location>
</feature>
<dbReference type="PANTHER" id="PTHR43194:SF2">
    <property type="entry name" value="PEROXISOMAL MEMBRANE PROTEIN LPX1"/>
    <property type="match status" value="1"/>
</dbReference>
<keyword evidence="3" id="KW-1185">Reference proteome</keyword>
<dbReference type="OrthoDB" id="7820973at2"/>
<accession>A0A1I7NG07</accession>
<dbReference type="InterPro" id="IPR050228">
    <property type="entry name" value="Carboxylesterase_BioH"/>
</dbReference>
<protein>
    <recommendedName>
        <fullName evidence="4">Alpha/beta hydrolase family protein</fullName>
    </recommendedName>
</protein>
<evidence type="ECO:0000256" key="1">
    <source>
        <dbReference type="SAM" id="SignalP"/>
    </source>
</evidence>
<dbReference type="Proteomes" id="UP000199423">
    <property type="component" value="Unassembled WGS sequence"/>
</dbReference>